<dbReference type="InterPro" id="IPR011009">
    <property type="entry name" value="Kinase-like_dom_sf"/>
</dbReference>
<dbReference type="InterPro" id="IPR008271">
    <property type="entry name" value="Ser/Thr_kinase_AS"/>
</dbReference>
<evidence type="ECO:0000256" key="8">
    <source>
        <dbReference type="ARBA" id="ARBA00022777"/>
    </source>
</evidence>
<evidence type="ECO:0000256" key="13">
    <source>
        <dbReference type="PROSITE-ProRule" id="PRU10141"/>
    </source>
</evidence>
<dbReference type="InParanoid" id="A0A7J7D570"/>
<keyword evidence="6" id="KW-0938">Abscisic acid signaling pathway</keyword>
<dbReference type="Gene3D" id="1.10.510.10">
    <property type="entry name" value="Transferase(Phosphotransferase) domain 1"/>
    <property type="match status" value="1"/>
</dbReference>
<proteinExistence type="inferred from homology"/>
<feature type="binding site" evidence="13">
    <location>
        <position position="32"/>
    </location>
    <ligand>
        <name>ATP</name>
        <dbReference type="ChEBI" id="CHEBI:30616"/>
    </ligand>
</feature>
<evidence type="ECO:0000256" key="1">
    <source>
        <dbReference type="ARBA" id="ARBA00004123"/>
    </source>
</evidence>
<evidence type="ECO:0000256" key="4">
    <source>
        <dbReference type="ARBA" id="ARBA00022553"/>
    </source>
</evidence>
<evidence type="ECO:0000256" key="3">
    <source>
        <dbReference type="ARBA" id="ARBA00022527"/>
    </source>
</evidence>
<evidence type="ECO:0000256" key="7">
    <source>
        <dbReference type="ARBA" id="ARBA00022741"/>
    </source>
</evidence>
<dbReference type="Pfam" id="PF00069">
    <property type="entry name" value="Pkinase"/>
    <property type="match status" value="1"/>
</dbReference>
<dbReference type="SMART" id="SM00220">
    <property type="entry name" value="S_TKc"/>
    <property type="match status" value="1"/>
</dbReference>
<evidence type="ECO:0000256" key="12">
    <source>
        <dbReference type="ARBA" id="ARBA00048329"/>
    </source>
</evidence>
<dbReference type="AlphaFoldDB" id="A0A7J7D570"/>
<dbReference type="OrthoDB" id="275301at2759"/>
<accession>A0A7J7D570</accession>
<evidence type="ECO:0000256" key="2">
    <source>
        <dbReference type="ARBA" id="ARBA00012406"/>
    </source>
</evidence>
<dbReference type="PANTHER" id="PTHR48011:SF4">
    <property type="entry name" value="MITOGEN-ACTIVATED PROTEIN KINASE KINASE KINASE 19"/>
    <property type="match status" value="1"/>
</dbReference>
<dbReference type="InterPro" id="IPR052751">
    <property type="entry name" value="Plant_MAPKKK"/>
</dbReference>
<sequence>MDWTRCHAIGHGSTATVSLATSNNSDEVFAVKSVELSKSEFLQREQRILSSICSPYIIGYKGCDITAEQNRIMYNLFMDYAPAGTITDQIKAHGGRLDESTIADYARQMLLGLDYLHLNELVHCDIKGRNILVTQSGVKIADFGCAKRANNAEPDSGRISGTPAFMAPEVARGEEQGFPSDIWALGCTIIEMATGGSPWSNVDDPVSVIYRIGYSDELPESPCFLSEQARDFLDKCLRRDPKERWTAIDLLKHPFIAESKQIQRCNSNSNSPTSVLDQSFWNSKEPESESLENLDRTSSEQDCAYERIRRLSQISSVGPIWGCDDGSWMTIRGNDSEDAIGAKCGMIGDFELEEQESNVGGYEDLLGFFDYNDCDCRRSKHVLGLHKCGRDSVVISNLNVKRATEIHC</sequence>
<dbReference type="PROSITE" id="PS00107">
    <property type="entry name" value="PROTEIN_KINASE_ATP"/>
    <property type="match status" value="1"/>
</dbReference>
<dbReference type="EMBL" id="JAAARO010000010">
    <property type="protein sequence ID" value="KAF5741428.1"/>
    <property type="molecule type" value="Genomic_DNA"/>
</dbReference>
<feature type="domain" description="Protein kinase" evidence="16">
    <location>
        <begin position="3"/>
        <end position="256"/>
    </location>
</feature>
<keyword evidence="4" id="KW-0597">Phosphoprotein</keyword>
<dbReference type="PROSITE" id="PS00108">
    <property type="entry name" value="PROTEIN_KINASE_ST"/>
    <property type="match status" value="1"/>
</dbReference>
<keyword evidence="18" id="KW-1185">Reference proteome</keyword>
<dbReference type="GO" id="GO:0009738">
    <property type="term" value="P:abscisic acid-activated signaling pathway"/>
    <property type="evidence" value="ECO:0007669"/>
    <property type="project" value="UniProtKB-KW"/>
</dbReference>
<keyword evidence="3 14" id="KW-0723">Serine/threonine-protein kinase</keyword>
<comment type="catalytic activity">
    <reaction evidence="12">
        <text>L-seryl-[protein] + ATP = O-phospho-L-seryl-[protein] + ADP + H(+)</text>
        <dbReference type="Rhea" id="RHEA:17989"/>
        <dbReference type="Rhea" id="RHEA-COMP:9863"/>
        <dbReference type="Rhea" id="RHEA-COMP:11604"/>
        <dbReference type="ChEBI" id="CHEBI:15378"/>
        <dbReference type="ChEBI" id="CHEBI:29999"/>
        <dbReference type="ChEBI" id="CHEBI:30616"/>
        <dbReference type="ChEBI" id="CHEBI:83421"/>
        <dbReference type="ChEBI" id="CHEBI:456216"/>
        <dbReference type="EC" id="2.7.11.25"/>
    </reaction>
</comment>
<dbReference type="InterPro" id="IPR017441">
    <property type="entry name" value="Protein_kinase_ATP_BS"/>
</dbReference>
<dbReference type="PROSITE" id="PS50011">
    <property type="entry name" value="PROTEIN_KINASE_DOM"/>
    <property type="match status" value="1"/>
</dbReference>
<evidence type="ECO:0000256" key="10">
    <source>
        <dbReference type="ARBA" id="ARBA00023242"/>
    </source>
</evidence>
<dbReference type="GO" id="GO:0004709">
    <property type="term" value="F:MAP kinase kinase kinase activity"/>
    <property type="evidence" value="ECO:0007669"/>
    <property type="project" value="UniProtKB-EC"/>
</dbReference>
<dbReference type="Proteomes" id="UP000593562">
    <property type="component" value="Unassembled WGS sequence"/>
</dbReference>
<comment type="catalytic activity">
    <reaction evidence="11">
        <text>L-threonyl-[protein] + ATP = O-phospho-L-threonyl-[protein] + ADP + H(+)</text>
        <dbReference type="Rhea" id="RHEA:46608"/>
        <dbReference type="Rhea" id="RHEA-COMP:11060"/>
        <dbReference type="Rhea" id="RHEA-COMP:11605"/>
        <dbReference type="ChEBI" id="CHEBI:15378"/>
        <dbReference type="ChEBI" id="CHEBI:30013"/>
        <dbReference type="ChEBI" id="CHEBI:30616"/>
        <dbReference type="ChEBI" id="CHEBI:61977"/>
        <dbReference type="ChEBI" id="CHEBI:456216"/>
        <dbReference type="EC" id="2.7.11.25"/>
    </reaction>
</comment>
<evidence type="ECO:0000313" key="17">
    <source>
        <dbReference type="EMBL" id="KAF5741428.1"/>
    </source>
</evidence>
<dbReference type="Gene3D" id="3.30.200.20">
    <property type="entry name" value="Phosphorylase Kinase, domain 1"/>
    <property type="match status" value="1"/>
</dbReference>
<dbReference type="PANTHER" id="PTHR48011">
    <property type="entry name" value="CCR4-NOT TRANSCRIPTIONAL COMPLEX SUBUNIT CAF120-RELATED"/>
    <property type="match status" value="1"/>
</dbReference>
<feature type="compositionally biased region" description="Polar residues" evidence="15">
    <location>
        <begin position="263"/>
        <end position="282"/>
    </location>
</feature>
<evidence type="ECO:0000256" key="9">
    <source>
        <dbReference type="ARBA" id="ARBA00022840"/>
    </source>
</evidence>
<evidence type="ECO:0000256" key="5">
    <source>
        <dbReference type="ARBA" id="ARBA00022679"/>
    </source>
</evidence>
<feature type="region of interest" description="Disordered" evidence="15">
    <location>
        <begin position="263"/>
        <end position="297"/>
    </location>
</feature>
<dbReference type="SUPFAM" id="SSF56112">
    <property type="entry name" value="Protein kinase-like (PK-like)"/>
    <property type="match status" value="1"/>
</dbReference>
<keyword evidence="9 13" id="KW-0067">ATP-binding</keyword>
<organism evidence="17 18">
    <name type="scientific">Tripterygium wilfordii</name>
    <name type="common">Thunder God vine</name>
    <dbReference type="NCBI Taxonomy" id="458696"/>
    <lineage>
        <taxon>Eukaryota</taxon>
        <taxon>Viridiplantae</taxon>
        <taxon>Streptophyta</taxon>
        <taxon>Embryophyta</taxon>
        <taxon>Tracheophyta</taxon>
        <taxon>Spermatophyta</taxon>
        <taxon>Magnoliopsida</taxon>
        <taxon>eudicotyledons</taxon>
        <taxon>Gunneridae</taxon>
        <taxon>Pentapetalae</taxon>
        <taxon>rosids</taxon>
        <taxon>fabids</taxon>
        <taxon>Celastrales</taxon>
        <taxon>Celastraceae</taxon>
        <taxon>Tripterygium</taxon>
    </lineage>
</organism>
<evidence type="ECO:0000259" key="16">
    <source>
        <dbReference type="PROSITE" id="PS50011"/>
    </source>
</evidence>
<keyword evidence="10" id="KW-0539">Nucleus</keyword>
<dbReference type="GO" id="GO:0006970">
    <property type="term" value="P:response to osmotic stress"/>
    <property type="evidence" value="ECO:0007669"/>
    <property type="project" value="UniProtKB-ARBA"/>
</dbReference>
<keyword evidence="7 13" id="KW-0547">Nucleotide-binding</keyword>
<dbReference type="CDD" id="cd06606">
    <property type="entry name" value="STKc_MAPKKK"/>
    <property type="match status" value="1"/>
</dbReference>
<dbReference type="GO" id="GO:0019901">
    <property type="term" value="F:protein kinase binding"/>
    <property type="evidence" value="ECO:0007669"/>
    <property type="project" value="UniProtKB-ARBA"/>
</dbReference>
<dbReference type="EC" id="2.7.11.25" evidence="2"/>
<dbReference type="FunFam" id="1.10.510.10:FF:000852">
    <property type="entry name" value="Mitogen-activated protein kinase kinase kinase 17"/>
    <property type="match status" value="1"/>
</dbReference>
<dbReference type="GO" id="GO:0005634">
    <property type="term" value="C:nucleus"/>
    <property type="evidence" value="ECO:0007669"/>
    <property type="project" value="UniProtKB-SubCell"/>
</dbReference>
<evidence type="ECO:0000256" key="11">
    <source>
        <dbReference type="ARBA" id="ARBA00047559"/>
    </source>
</evidence>
<dbReference type="InterPro" id="IPR000719">
    <property type="entry name" value="Prot_kinase_dom"/>
</dbReference>
<reference evidence="17 18" key="1">
    <citation type="journal article" date="2020" name="Nat. Commun.">
        <title>Genome of Tripterygium wilfordii and identification of cytochrome P450 involved in triptolide biosynthesis.</title>
        <authorList>
            <person name="Tu L."/>
            <person name="Su P."/>
            <person name="Zhang Z."/>
            <person name="Gao L."/>
            <person name="Wang J."/>
            <person name="Hu T."/>
            <person name="Zhou J."/>
            <person name="Zhang Y."/>
            <person name="Zhao Y."/>
            <person name="Liu Y."/>
            <person name="Song Y."/>
            <person name="Tong Y."/>
            <person name="Lu Y."/>
            <person name="Yang J."/>
            <person name="Xu C."/>
            <person name="Jia M."/>
            <person name="Peters R.J."/>
            <person name="Huang L."/>
            <person name="Gao W."/>
        </authorList>
    </citation>
    <scope>NUCLEOTIDE SEQUENCE [LARGE SCALE GENOMIC DNA]</scope>
    <source>
        <strain evidence="18">cv. XIE 37</strain>
        <tissue evidence="17">Leaf</tissue>
    </source>
</reference>
<gene>
    <name evidence="17" type="ORF">HS088_TW10G00425</name>
</gene>
<name>A0A7J7D570_TRIWF</name>
<comment type="subcellular location">
    <subcellularLocation>
        <location evidence="1">Nucleus</location>
    </subcellularLocation>
</comment>
<evidence type="ECO:0000313" key="18">
    <source>
        <dbReference type="Proteomes" id="UP000593562"/>
    </source>
</evidence>
<evidence type="ECO:0000256" key="6">
    <source>
        <dbReference type="ARBA" id="ARBA00022682"/>
    </source>
</evidence>
<dbReference type="FunCoup" id="A0A7J7D570">
    <property type="interactions" value="448"/>
</dbReference>
<keyword evidence="5" id="KW-0808">Transferase</keyword>
<comment type="similarity">
    <text evidence="14">Belongs to the protein kinase superfamily.</text>
</comment>
<keyword evidence="8 17" id="KW-0418">Kinase</keyword>
<evidence type="ECO:0000256" key="14">
    <source>
        <dbReference type="RuleBase" id="RU000304"/>
    </source>
</evidence>
<dbReference type="GO" id="GO:0005524">
    <property type="term" value="F:ATP binding"/>
    <property type="evidence" value="ECO:0007669"/>
    <property type="project" value="UniProtKB-UniRule"/>
</dbReference>
<evidence type="ECO:0000256" key="15">
    <source>
        <dbReference type="SAM" id="MobiDB-lite"/>
    </source>
</evidence>
<comment type="caution">
    <text evidence="17">The sequence shown here is derived from an EMBL/GenBank/DDBJ whole genome shotgun (WGS) entry which is preliminary data.</text>
</comment>
<protein>
    <recommendedName>
        <fullName evidence="2">mitogen-activated protein kinase kinase kinase</fullName>
        <ecNumber evidence="2">2.7.11.25</ecNumber>
    </recommendedName>
</protein>